<name>A0ACC2KAI3_PERAE</name>
<dbReference type="EMBL" id="CM056812">
    <property type="protein sequence ID" value="KAJ8617969.1"/>
    <property type="molecule type" value="Genomic_DNA"/>
</dbReference>
<accession>A0ACC2KAI3</accession>
<sequence length="99" mass="10939">MKCREQLVIESYEVEALSAVIVARFAEELGLQHIILKGDSLRVIQALLKISPDLSPVGHLIEEVKDQLRSFLSAKISHTKREANTVAHLLSTSAAEGYN</sequence>
<keyword evidence="2" id="KW-1185">Reference proteome</keyword>
<evidence type="ECO:0000313" key="1">
    <source>
        <dbReference type="EMBL" id="KAJ8617969.1"/>
    </source>
</evidence>
<reference evidence="1 2" key="1">
    <citation type="journal article" date="2022" name="Hortic Res">
        <title>A haplotype resolved chromosomal level avocado genome allows analysis of novel avocado genes.</title>
        <authorList>
            <person name="Nath O."/>
            <person name="Fletcher S.J."/>
            <person name="Hayward A."/>
            <person name="Shaw L.M."/>
            <person name="Masouleh A.K."/>
            <person name="Furtado A."/>
            <person name="Henry R.J."/>
            <person name="Mitter N."/>
        </authorList>
    </citation>
    <scope>NUCLEOTIDE SEQUENCE [LARGE SCALE GENOMIC DNA]</scope>
    <source>
        <strain evidence="2">cv. Hass</strain>
    </source>
</reference>
<organism evidence="1 2">
    <name type="scientific">Persea americana</name>
    <name type="common">Avocado</name>
    <dbReference type="NCBI Taxonomy" id="3435"/>
    <lineage>
        <taxon>Eukaryota</taxon>
        <taxon>Viridiplantae</taxon>
        <taxon>Streptophyta</taxon>
        <taxon>Embryophyta</taxon>
        <taxon>Tracheophyta</taxon>
        <taxon>Spermatophyta</taxon>
        <taxon>Magnoliopsida</taxon>
        <taxon>Magnoliidae</taxon>
        <taxon>Laurales</taxon>
        <taxon>Lauraceae</taxon>
        <taxon>Persea</taxon>
    </lineage>
</organism>
<protein>
    <submittedName>
        <fullName evidence="1">Uncharacterized protein</fullName>
    </submittedName>
</protein>
<gene>
    <name evidence="1" type="ORF">MRB53_014155</name>
</gene>
<dbReference type="Proteomes" id="UP001234297">
    <property type="component" value="Chromosome 4"/>
</dbReference>
<comment type="caution">
    <text evidence="1">The sequence shown here is derived from an EMBL/GenBank/DDBJ whole genome shotgun (WGS) entry which is preliminary data.</text>
</comment>
<evidence type="ECO:0000313" key="2">
    <source>
        <dbReference type="Proteomes" id="UP001234297"/>
    </source>
</evidence>
<proteinExistence type="predicted"/>